<dbReference type="Gene3D" id="1.25.40.10">
    <property type="entry name" value="Tetratricopeptide repeat domain"/>
    <property type="match status" value="1"/>
</dbReference>
<dbReference type="EMBL" id="CAXAMN010009358">
    <property type="protein sequence ID" value="CAK9028427.1"/>
    <property type="molecule type" value="Genomic_DNA"/>
</dbReference>
<protein>
    <recommendedName>
        <fullName evidence="4">Coatomer subunit epsilon</fullName>
    </recommendedName>
</protein>
<feature type="compositionally biased region" description="Low complexity" evidence="1">
    <location>
        <begin position="197"/>
        <end position="206"/>
    </location>
</feature>
<feature type="compositionally biased region" description="Basic and acidic residues" evidence="1">
    <location>
        <begin position="169"/>
        <end position="195"/>
    </location>
</feature>
<evidence type="ECO:0000256" key="1">
    <source>
        <dbReference type="SAM" id="MobiDB-lite"/>
    </source>
</evidence>
<sequence>MPIDREGTELSPVGESISAERSPWSFARFPGLVMADGPSAQGAVQLKESEEKMNLESFLNYVAFNKKAQVQVLDLSEANAEKANAEAQMVLRGALNFKRVDVAKELYEQLAAANVDIFSATFSLMIEASVLAKDLKTSSDFLMKMESSGHSPSSELLDKVLDLYSNQKTQREQVKNKSSNKEDEIISGATEKEAGQLRSMRSMRSLRPGRPEFFLSR</sequence>
<keyword evidence="3" id="KW-1185">Reference proteome</keyword>
<accession>A0ABP0KPB3</accession>
<feature type="region of interest" description="Disordered" evidence="1">
    <location>
        <begin position="169"/>
        <end position="217"/>
    </location>
</feature>
<evidence type="ECO:0008006" key="4">
    <source>
        <dbReference type="Google" id="ProtNLM"/>
    </source>
</evidence>
<dbReference type="Proteomes" id="UP001642484">
    <property type="component" value="Unassembled WGS sequence"/>
</dbReference>
<evidence type="ECO:0000313" key="2">
    <source>
        <dbReference type="EMBL" id="CAK9028427.1"/>
    </source>
</evidence>
<gene>
    <name evidence="2" type="ORF">CCMP2556_LOCUS17101</name>
</gene>
<organism evidence="2 3">
    <name type="scientific">Durusdinium trenchii</name>
    <dbReference type="NCBI Taxonomy" id="1381693"/>
    <lineage>
        <taxon>Eukaryota</taxon>
        <taxon>Sar</taxon>
        <taxon>Alveolata</taxon>
        <taxon>Dinophyceae</taxon>
        <taxon>Suessiales</taxon>
        <taxon>Symbiodiniaceae</taxon>
        <taxon>Durusdinium</taxon>
    </lineage>
</organism>
<dbReference type="InterPro" id="IPR011990">
    <property type="entry name" value="TPR-like_helical_dom_sf"/>
</dbReference>
<comment type="caution">
    <text evidence="2">The sequence shown here is derived from an EMBL/GenBank/DDBJ whole genome shotgun (WGS) entry which is preliminary data.</text>
</comment>
<evidence type="ECO:0000313" key="3">
    <source>
        <dbReference type="Proteomes" id="UP001642484"/>
    </source>
</evidence>
<proteinExistence type="predicted"/>
<reference evidence="2 3" key="1">
    <citation type="submission" date="2024-02" db="EMBL/GenBank/DDBJ databases">
        <authorList>
            <person name="Chen Y."/>
            <person name="Shah S."/>
            <person name="Dougan E. K."/>
            <person name="Thang M."/>
            <person name="Chan C."/>
        </authorList>
    </citation>
    <scope>NUCLEOTIDE SEQUENCE [LARGE SCALE GENOMIC DNA]</scope>
</reference>
<name>A0ABP0KPB3_9DINO</name>